<dbReference type="EMBL" id="BAAAMU010000099">
    <property type="protein sequence ID" value="GAA1674449.1"/>
    <property type="molecule type" value="Genomic_DNA"/>
</dbReference>
<feature type="transmembrane region" description="Helical" evidence="2">
    <location>
        <begin position="98"/>
        <end position="118"/>
    </location>
</feature>
<keyword evidence="2" id="KW-1133">Transmembrane helix</keyword>
<keyword evidence="2" id="KW-0472">Membrane</keyword>
<dbReference type="Gene3D" id="2.60.40.2880">
    <property type="entry name" value="MmpS1-5, C-terminal soluble domain"/>
    <property type="match status" value="1"/>
</dbReference>
<reference evidence="4" key="1">
    <citation type="journal article" date="2019" name="Int. J. Syst. Evol. Microbiol.">
        <title>The Global Catalogue of Microorganisms (GCM) 10K type strain sequencing project: providing services to taxonomists for standard genome sequencing and annotation.</title>
        <authorList>
            <consortium name="The Broad Institute Genomics Platform"/>
            <consortium name="The Broad Institute Genome Sequencing Center for Infectious Disease"/>
            <person name="Wu L."/>
            <person name="Ma J."/>
        </authorList>
    </citation>
    <scope>NUCLEOTIDE SEQUENCE [LARGE SCALE GENOMIC DNA]</scope>
    <source>
        <strain evidence="4">JCM 13929</strain>
    </source>
</reference>
<keyword evidence="4" id="KW-1185">Reference proteome</keyword>
<gene>
    <name evidence="3" type="ORF">GCM10009733_084280</name>
</gene>
<dbReference type="Proteomes" id="UP001500064">
    <property type="component" value="Unassembled WGS sequence"/>
</dbReference>
<dbReference type="InterPro" id="IPR038468">
    <property type="entry name" value="MmpS_C"/>
</dbReference>
<dbReference type="RefSeq" id="WP_346112460.1">
    <property type="nucleotide sequence ID" value="NZ_BAAAMU010000099.1"/>
</dbReference>
<organism evidence="3 4">
    <name type="scientific">Nonomuraea maheshkhaliensis</name>
    <dbReference type="NCBI Taxonomy" id="419590"/>
    <lineage>
        <taxon>Bacteria</taxon>
        <taxon>Bacillati</taxon>
        <taxon>Actinomycetota</taxon>
        <taxon>Actinomycetes</taxon>
        <taxon>Streptosporangiales</taxon>
        <taxon>Streptosporangiaceae</taxon>
        <taxon>Nonomuraea</taxon>
    </lineage>
</organism>
<comment type="caution">
    <text evidence="3">The sequence shown here is derived from an EMBL/GenBank/DDBJ whole genome shotgun (WGS) entry which is preliminary data.</text>
</comment>
<evidence type="ECO:0000313" key="3">
    <source>
        <dbReference type="EMBL" id="GAA1674449.1"/>
    </source>
</evidence>
<proteinExistence type="predicted"/>
<keyword evidence="2" id="KW-0812">Transmembrane</keyword>
<evidence type="ECO:0008006" key="5">
    <source>
        <dbReference type="Google" id="ProtNLM"/>
    </source>
</evidence>
<name>A0ABP4SLY4_9ACTN</name>
<evidence type="ECO:0000256" key="1">
    <source>
        <dbReference type="SAM" id="MobiDB-lite"/>
    </source>
</evidence>
<evidence type="ECO:0000256" key="2">
    <source>
        <dbReference type="SAM" id="Phobius"/>
    </source>
</evidence>
<evidence type="ECO:0000313" key="4">
    <source>
        <dbReference type="Proteomes" id="UP001500064"/>
    </source>
</evidence>
<feature type="transmembrane region" description="Helical" evidence="2">
    <location>
        <begin position="46"/>
        <end position="66"/>
    </location>
</feature>
<feature type="compositionally biased region" description="Pro residues" evidence="1">
    <location>
        <begin position="32"/>
        <end position="42"/>
    </location>
</feature>
<protein>
    <recommendedName>
        <fullName evidence="5">DUF4190 domain-containing protein</fullName>
    </recommendedName>
</protein>
<accession>A0ABP4SLY4</accession>
<sequence length="245" mass="25226">MNGDWQPPDQHLSDRQPADQPPPGPGGELRRPPGPPPGLPRYTPPAPALGIISLLWGGIGALAAFFPVLRLPGAALGLLGALLGVVTIAVKVLGGKLFAAGGVVLGVASVAIAVLLFLQSIGGQNAIVPPPSAGPAGVGTAVPLDEPTEVELAVVGDGVEVASVAYRIDSRSRKAGTVDESFVRLPYTRKVKLGEAPLSVWLIAGRSAEQGTLVCRITANGLVLQEKRVTVDDLASECKAEWWTP</sequence>
<feature type="region of interest" description="Disordered" evidence="1">
    <location>
        <begin position="1"/>
        <end position="42"/>
    </location>
</feature>
<feature type="transmembrane region" description="Helical" evidence="2">
    <location>
        <begin position="73"/>
        <end position="92"/>
    </location>
</feature>